<dbReference type="EMBL" id="VSIX01000139">
    <property type="protein sequence ID" value="TYB30408.1"/>
    <property type="molecule type" value="Genomic_DNA"/>
</dbReference>
<dbReference type="GO" id="GO:0008652">
    <property type="term" value="P:amino acid biosynthetic process"/>
    <property type="evidence" value="ECO:0007669"/>
    <property type="project" value="UniProtKB-KW"/>
</dbReference>
<feature type="binding site" evidence="7">
    <location>
        <position position="46"/>
    </location>
    <ligand>
        <name>NADP(+)</name>
        <dbReference type="ChEBI" id="CHEBI:58349"/>
    </ligand>
</feature>
<keyword evidence="7" id="KW-0288">FMN</keyword>
<dbReference type="GO" id="GO:0005829">
    <property type="term" value="C:cytosol"/>
    <property type="evidence" value="ECO:0007669"/>
    <property type="project" value="TreeGrafter"/>
</dbReference>
<dbReference type="Proteomes" id="UP000324143">
    <property type="component" value="Unassembled WGS sequence"/>
</dbReference>
<dbReference type="PIRSF" id="PIRSF001456">
    <property type="entry name" value="Chorismate_synth"/>
    <property type="match status" value="1"/>
</dbReference>
<evidence type="ECO:0000313" key="10">
    <source>
        <dbReference type="Proteomes" id="UP000324143"/>
    </source>
</evidence>
<proteinExistence type="inferred from homology"/>
<keyword evidence="10" id="KW-1185">Reference proteome</keyword>
<comment type="caution">
    <text evidence="7">Lacks conserved residue(s) required for the propagation of feature annotation.</text>
</comment>
<accession>A0A5D0MGN6</accession>
<keyword evidence="7" id="KW-0285">Flavoprotein</keyword>
<dbReference type="AlphaFoldDB" id="A0A5D0MGN6"/>
<evidence type="ECO:0000256" key="4">
    <source>
        <dbReference type="ARBA" id="ARBA00022605"/>
    </source>
</evidence>
<dbReference type="SUPFAM" id="SSF103263">
    <property type="entry name" value="Chorismate synthase, AroC"/>
    <property type="match status" value="1"/>
</dbReference>
<dbReference type="EC" id="4.2.3.5" evidence="3 7"/>
<name>A0A5D0MGN6_9BACT</name>
<dbReference type="InterPro" id="IPR035904">
    <property type="entry name" value="Chorismate_synth_AroC_sf"/>
</dbReference>
<evidence type="ECO:0000256" key="2">
    <source>
        <dbReference type="ARBA" id="ARBA00008014"/>
    </source>
</evidence>
<dbReference type="GO" id="GO:0004107">
    <property type="term" value="F:chorismate synthase activity"/>
    <property type="evidence" value="ECO:0007669"/>
    <property type="project" value="UniProtKB-UniRule"/>
</dbReference>
<dbReference type="UniPathway" id="UPA00053">
    <property type="reaction ID" value="UER00090"/>
</dbReference>
<reference evidence="9" key="1">
    <citation type="submission" date="2019-08" db="EMBL/GenBank/DDBJ databases">
        <title>Genomic characterization of a novel candidate phylum (ARYD3) from a high temperature, high salinity tertiary oil reservoir in north central Oklahoma, USA.</title>
        <authorList>
            <person name="Youssef N.H."/>
            <person name="Yadav A."/>
            <person name="Elshahed M.S."/>
        </authorList>
    </citation>
    <scope>NUCLEOTIDE SEQUENCE [LARGE SCALE GENOMIC DNA]</scope>
    <source>
        <strain evidence="9">ARYD3</strain>
    </source>
</reference>
<dbReference type="PROSITE" id="PS00788">
    <property type="entry name" value="CHORISMATE_SYNTHASE_2"/>
    <property type="match status" value="1"/>
</dbReference>
<organism evidence="9 10">
    <name type="scientific">Candidatus Mcinerneyibacterium aminivorans</name>
    <dbReference type="NCBI Taxonomy" id="2703815"/>
    <lineage>
        <taxon>Bacteria</taxon>
        <taxon>Candidatus Macinerneyibacteriota</taxon>
        <taxon>Candidatus Mcinerneyibacteria</taxon>
        <taxon>Candidatus Mcinerneyibacteriales</taxon>
        <taxon>Candidatus Mcinerneyibacteriaceae</taxon>
        <taxon>Candidatus Mcinerneyibacterium</taxon>
    </lineage>
</organism>
<feature type="binding site" evidence="7">
    <location>
        <position position="294"/>
    </location>
    <ligand>
        <name>FMN</name>
        <dbReference type="ChEBI" id="CHEBI:58210"/>
    </ligand>
</feature>
<keyword evidence="5 7" id="KW-0057">Aromatic amino acid biosynthesis</keyword>
<dbReference type="GO" id="GO:0010181">
    <property type="term" value="F:FMN binding"/>
    <property type="evidence" value="ECO:0007669"/>
    <property type="project" value="TreeGrafter"/>
</dbReference>
<dbReference type="GO" id="GO:0009423">
    <property type="term" value="P:chorismate biosynthetic process"/>
    <property type="evidence" value="ECO:0007669"/>
    <property type="project" value="UniProtKB-UniRule"/>
</dbReference>
<comment type="catalytic activity">
    <reaction evidence="7">
        <text>5-O-(1-carboxyvinyl)-3-phosphoshikimate = chorismate + phosphate</text>
        <dbReference type="Rhea" id="RHEA:21020"/>
        <dbReference type="ChEBI" id="CHEBI:29748"/>
        <dbReference type="ChEBI" id="CHEBI:43474"/>
        <dbReference type="ChEBI" id="CHEBI:57701"/>
        <dbReference type="EC" id="4.2.3.5"/>
    </reaction>
</comment>
<dbReference type="GO" id="GO:0009073">
    <property type="term" value="P:aromatic amino acid family biosynthetic process"/>
    <property type="evidence" value="ECO:0007669"/>
    <property type="project" value="UniProtKB-KW"/>
</dbReference>
<dbReference type="PANTHER" id="PTHR21085">
    <property type="entry name" value="CHORISMATE SYNTHASE"/>
    <property type="match status" value="1"/>
</dbReference>
<keyword evidence="7" id="KW-0274">FAD</keyword>
<keyword evidence="6 7" id="KW-0456">Lyase</keyword>
<dbReference type="Pfam" id="PF01264">
    <property type="entry name" value="Chorismate_synt"/>
    <property type="match status" value="1"/>
</dbReference>
<dbReference type="CDD" id="cd07304">
    <property type="entry name" value="Chorismate_synthase"/>
    <property type="match status" value="1"/>
</dbReference>
<comment type="caution">
    <text evidence="9">The sequence shown here is derived from an EMBL/GenBank/DDBJ whole genome shotgun (WGS) entry which is preliminary data.</text>
</comment>
<dbReference type="Gene3D" id="3.60.150.10">
    <property type="entry name" value="Chorismate synthase AroC"/>
    <property type="match status" value="2"/>
</dbReference>
<dbReference type="PROSITE" id="PS00787">
    <property type="entry name" value="CHORISMATE_SYNTHASE_1"/>
    <property type="match status" value="1"/>
</dbReference>
<dbReference type="InterPro" id="IPR000453">
    <property type="entry name" value="Chorismate_synth"/>
</dbReference>
<evidence type="ECO:0000256" key="8">
    <source>
        <dbReference type="SAM" id="MobiDB-lite"/>
    </source>
</evidence>
<evidence type="ECO:0000256" key="1">
    <source>
        <dbReference type="ARBA" id="ARBA00005044"/>
    </source>
</evidence>
<dbReference type="InterPro" id="IPR020541">
    <property type="entry name" value="Chorismate_synthase_CS"/>
</dbReference>
<dbReference type="HAMAP" id="MF_00300">
    <property type="entry name" value="Chorismate_synth"/>
    <property type="match status" value="1"/>
</dbReference>
<evidence type="ECO:0000256" key="3">
    <source>
        <dbReference type="ARBA" id="ARBA00013036"/>
    </source>
</evidence>
<keyword evidence="7" id="KW-0521">NADP</keyword>
<evidence type="ECO:0000256" key="5">
    <source>
        <dbReference type="ARBA" id="ARBA00023141"/>
    </source>
</evidence>
<comment type="function">
    <text evidence="7">Catalyzes the anti-1,4-elimination of the C-3 phosphate and the C-6 proR hydrogen from 5-enolpyruvylshikimate-3-phosphate (EPSP) to yield chorismate, which is the branch point compound that serves as the starting substrate for the three terminal pathways of aromatic amino acid biosynthesis. This reaction introduces a second double bond into the aromatic ring system.</text>
</comment>
<comment type="cofactor">
    <cofactor evidence="7">
        <name>FMNH2</name>
        <dbReference type="ChEBI" id="CHEBI:57618"/>
    </cofactor>
    <text evidence="7">Reduced FMN (FMNH(2)).</text>
</comment>
<evidence type="ECO:0000256" key="6">
    <source>
        <dbReference type="ARBA" id="ARBA00023239"/>
    </source>
</evidence>
<evidence type="ECO:0000256" key="7">
    <source>
        <dbReference type="HAMAP-Rule" id="MF_00300"/>
    </source>
</evidence>
<feature type="compositionally biased region" description="Basic and acidic residues" evidence="8">
    <location>
        <begin position="41"/>
        <end position="58"/>
    </location>
</feature>
<evidence type="ECO:0000313" key="9">
    <source>
        <dbReference type="EMBL" id="TYB30408.1"/>
    </source>
</evidence>
<dbReference type="PANTHER" id="PTHR21085:SF0">
    <property type="entry name" value="CHORISMATE SYNTHASE"/>
    <property type="match status" value="1"/>
</dbReference>
<feature type="binding site" evidence="7">
    <location>
        <position position="252"/>
    </location>
    <ligand>
        <name>FMN</name>
        <dbReference type="ChEBI" id="CHEBI:58210"/>
    </ligand>
</feature>
<comment type="similarity">
    <text evidence="2 7">Belongs to the chorismate synthase family.</text>
</comment>
<comment type="pathway">
    <text evidence="1 7">Metabolic intermediate biosynthesis; chorismate biosynthesis; chorismate from D-erythrose 4-phosphate and phosphoenolpyruvate: step 7/7.</text>
</comment>
<comment type="subunit">
    <text evidence="7">Homotetramer.</text>
</comment>
<keyword evidence="4 7" id="KW-0028">Amino-acid biosynthesis</keyword>
<protein>
    <recommendedName>
        <fullName evidence="3 7">Chorismate synthase</fullName>
        <shortName evidence="7">CS</shortName>
        <ecNumber evidence="3 7">4.2.3.5</ecNumber>
    </recommendedName>
    <alternativeName>
        <fullName evidence="7">5-enolpyruvylshikimate-3-phosphate phospholyase</fullName>
    </alternativeName>
</protein>
<feature type="region of interest" description="Disordered" evidence="8">
    <location>
        <begin position="36"/>
        <end position="58"/>
    </location>
</feature>
<gene>
    <name evidence="7" type="primary">aroC</name>
    <name evidence="9" type="ORF">FXF47_09740</name>
</gene>
<sequence length="326" mass="35594">MNTFGNNFRVEIFGESHGEIVGILIDGVPPGIRMNEDDFSNDLKRRNPRREGITDRKEKDIPQIKTGIFNDKTTGAPVLIYFKNEDADSSKYEDLKNKPRPGHADFTAYKKYRGYNDYRGGGIFSGRLTTGLVAAGVLAKKIIQGINIKAEVISVGGLDYNKKNIDKLLEKDDSFGGIIECRATNTPVGLGEPFFDSAESVLSHILFSIPGIKGVEFGAGFDSAKMKGSEFNDEIIDEAGKTATNNAGGINGGITNGNDLIFRIAVRPASSISKKQNTINLKTGKNEEIKIEGRHDKLVVLRMPVIIEAVTAITLADLKITSKMHD</sequence>